<dbReference type="GO" id="GO:0005886">
    <property type="term" value="C:plasma membrane"/>
    <property type="evidence" value="ECO:0007669"/>
    <property type="project" value="TreeGrafter"/>
</dbReference>
<dbReference type="GO" id="GO:0090313">
    <property type="term" value="P:regulation of protein targeting to membrane"/>
    <property type="evidence" value="ECO:0007669"/>
    <property type="project" value="TreeGrafter"/>
</dbReference>
<organism evidence="3 4">
    <name type="scientific">Maridesulfovibrio ferrireducens</name>
    <dbReference type="NCBI Taxonomy" id="246191"/>
    <lineage>
        <taxon>Bacteria</taxon>
        <taxon>Pseudomonadati</taxon>
        <taxon>Thermodesulfobacteriota</taxon>
        <taxon>Desulfovibrionia</taxon>
        <taxon>Desulfovibrionales</taxon>
        <taxon>Desulfovibrionaceae</taxon>
        <taxon>Maridesulfovibrio</taxon>
    </lineage>
</organism>
<sequence length="1068" mass="115860">MLLRVKKIFWILFLLFDLCLLVAVMGGIYYIESESPRSELEAYLGKVSGRNVVFEKNLDFVFFPWIGFHTGSVSVSGVPSEDSLPQITVSDIDFKVRLLPLILGRIEIDTIIVDSPVVRVDRGKDGKLNLPFENLSSDDQQGGGFVLCKSISVRGVSVENATCVYRDVATGNELNLSGVNIRTGPLIKDSPIAFVVSANVDSDLFGIEAATGVKGLLHVSFADKSVALSETSLSIHVESDELLGSDGTIEGIASLNFDLVQGKIDVQNLVLQGMGVRLTGSAICSNIYDSPDFIGELKSTKFDPKALFSRFIPKKIPPEMDKVLNSASFSVAFHSTLKKTELKNLVLAIDDTVLRGEFSLRDYANPWAEFDVRADSIVLDDYTKLFALKKSVQPVNLNSGTGKNKFKDMIIADLVRRIPCNGKVEIGKFVYNGLRMDNCRLSVSPGPKVASISVKDGTYLDGKFAIKADLAFDKQKEKDTLFLSGAGSVSSVSLSQLPIKIDGLKLTSGKVDFTLGSLSSSGKTFGEIVKNLKADICVDGKSVKASLNSKDVPAQFKQLHAQTIHMGIIAAPLTTSVRKGLVGRNLKVKLSGVLSNPSISVGGDFSGNVFGSRHSKNDFRVEGSKLVLSLDGKSLPIKKKITLTCSGGAALKNQSIKFDSFVINSGKVKISGDLNAKRLGSETAAVTGRLLLKETSCSDIFAILGVNKPATNDPEAFRSVAFDSSYQVNGDNLKMHINRCTLDNSNAKGTLNLTNFKKPVLNFVLQADKVNVDRFLPPDEPAITERPIGARKAVTPKVAEWKFPQTFLDSINATGKIQCDAFRIFDFGGSRLSADVDMRQSVINIKNIKGIFHQGNIAGKLSIGFKNSTVALTTDLEARGFQAGLFFADYVGRAYVKGTADSSVKLSGNSSANIDFIDTLSGRYAFKVVNGSYLFAAKLNKEGEEIKIPQPTSFSVLKGVIKGKDGVFVVKDYLLNTNYMRATAKGGFNIPADSINLHVNADIIELPNLYLKIVNAFLDAISGVDVHVSGRLSDPQINVLGLQRWNDVFSDVLGLPEQSFRFFRNFLF</sequence>
<dbReference type="InterPro" id="IPR052894">
    <property type="entry name" value="AsmA-related"/>
</dbReference>
<protein>
    <submittedName>
        <fullName evidence="3">AsmA protein</fullName>
    </submittedName>
</protein>
<evidence type="ECO:0000259" key="2">
    <source>
        <dbReference type="Pfam" id="PF05170"/>
    </source>
</evidence>
<evidence type="ECO:0000313" key="3">
    <source>
        <dbReference type="EMBL" id="SDL11203.1"/>
    </source>
</evidence>
<feature type="transmembrane region" description="Helical" evidence="1">
    <location>
        <begin position="9"/>
        <end position="31"/>
    </location>
</feature>
<dbReference type="PANTHER" id="PTHR30441:SF4">
    <property type="entry name" value="PROTEIN ASMA"/>
    <property type="match status" value="1"/>
</dbReference>
<dbReference type="OrthoDB" id="5437768at2"/>
<proteinExistence type="predicted"/>
<accession>A0A1G9HFG8</accession>
<dbReference type="PANTHER" id="PTHR30441">
    <property type="entry name" value="DUF748 DOMAIN-CONTAINING PROTEIN"/>
    <property type="match status" value="1"/>
</dbReference>
<dbReference type="STRING" id="246191.SAMN05660337_2123"/>
<keyword evidence="1" id="KW-0812">Transmembrane</keyword>
<evidence type="ECO:0000313" key="4">
    <source>
        <dbReference type="Proteomes" id="UP000199053"/>
    </source>
</evidence>
<gene>
    <name evidence="3" type="ORF">SAMN05660337_2123</name>
</gene>
<keyword evidence="1" id="KW-1133">Transmembrane helix</keyword>
<keyword evidence="1" id="KW-0472">Membrane</keyword>
<dbReference type="EMBL" id="FNGA01000003">
    <property type="protein sequence ID" value="SDL11203.1"/>
    <property type="molecule type" value="Genomic_DNA"/>
</dbReference>
<name>A0A1G9HFG8_9BACT</name>
<reference evidence="4" key="1">
    <citation type="submission" date="2016-10" db="EMBL/GenBank/DDBJ databases">
        <authorList>
            <person name="Varghese N."/>
            <person name="Submissions S."/>
        </authorList>
    </citation>
    <scope>NUCLEOTIDE SEQUENCE [LARGE SCALE GENOMIC DNA]</scope>
    <source>
        <strain evidence="4">DSM 16995</strain>
    </source>
</reference>
<dbReference type="AlphaFoldDB" id="A0A1G9HFG8"/>
<dbReference type="InterPro" id="IPR007844">
    <property type="entry name" value="AsmA"/>
</dbReference>
<dbReference type="Pfam" id="PF05170">
    <property type="entry name" value="AsmA"/>
    <property type="match status" value="1"/>
</dbReference>
<feature type="domain" description="AsmA" evidence="2">
    <location>
        <begin position="7"/>
        <end position="533"/>
    </location>
</feature>
<keyword evidence="4" id="KW-1185">Reference proteome</keyword>
<dbReference type="Proteomes" id="UP000199053">
    <property type="component" value="Unassembled WGS sequence"/>
</dbReference>
<evidence type="ECO:0000256" key="1">
    <source>
        <dbReference type="SAM" id="Phobius"/>
    </source>
</evidence>